<comment type="caution">
    <text evidence="1">The sequence shown here is derived from an EMBL/GenBank/DDBJ whole genome shotgun (WGS) entry which is preliminary data.</text>
</comment>
<dbReference type="EMBL" id="JAENIJ010000015">
    <property type="protein sequence ID" value="MBK1882861.1"/>
    <property type="molecule type" value="Genomic_DNA"/>
</dbReference>
<evidence type="ECO:0000313" key="1">
    <source>
        <dbReference type="EMBL" id="MBK1882861.1"/>
    </source>
</evidence>
<dbReference type="Proteomes" id="UP000603141">
    <property type="component" value="Unassembled WGS sequence"/>
</dbReference>
<gene>
    <name evidence="1" type="ORF">JIN85_10570</name>
</gene>
<dbReference type="RefSeq" id="WP_200270406.1">
    <property type="nucleotide sequence ID" value="NZ_JAENIJ010000015.1"/>
</dbReference>
<protein>
    <submittedName>
        <fullName evidence="1">Uncharacterized protein</fullName>
    </submittedName>
</protein>
<dbReference type="AlphaFoldDB" id="A0A934VR66"/>
<name>A0A934VR66_9BACT</name>
<keyword evidence="2" id="KW-1185">Reference proteome</keyword>
<sequence>MIHFFRNAEYYLRSGDADFCEFFMKPCFKTDRKCILGLSGGNQSIPTGLCSMVRESTNGGSVASQVIDQINTVADQGRGKRRHFDLASPNLRFADD</sequence>
<accession>A0A934VR66</accession>
<reference evidence="1" key="1">
    <citation type="submission" date="2021-01" db="EMBL/GenBank/DDBJ databases">
        <title>Modified the classification status of verrucomicrobia.</title>
        <authorList>
            <person name="Feng X."/>
        </authorList>
    </citation>
    <scope>NUCLEOTIDE SEQUENCE</scope>
    <source>
        <strain evidence="1">KCTC 22041</strain>
    </source>
</reference>
<proteinExistence type="predicted"/>
<evidence type="ECO:0000313" key="2">
    <source>
        <dbReference type="Proteomes" id="UP000603141"/>
    </source>
</evidence>
<organism evidence="1 2">
    <name type="scientific">Luteolibacter pohnpeiensis</name>
    <dbReference type="NCBI Taxonomy" id="454153"/>
    <lineage>
        <taxon>Bacteria</taxon>
        <taxon>Pseudomonadati</taxon>
        <taxon>Verrucomicrobiota</taxon>
        <taxon>Verrucomicrobiia</taxon>
        <taxon>Verrucomicrobiales</taxon>
        <taxon>Verrucomicrobiaceae</taxon>
        <taxon>Luteolibacter</taxon>
    </lineage>
</organism>